<evidence type="ECO:0000313" key="3">
    <source>
        <dbReference type="Proteomes" id="UP001293254"/>
    </source>
</evidence>
<reference evidence="2" key="1">
    <citation type="submission" date="2020-06" db="EMBL/GenBank/DDBJ databases">
        <authorList>
            <person name="Li T."/>
            <person name="Hu X."/>
            <person name="Zhang T."/>
            <person name="Song X."/>
            <person name="Zhang H."/>
            <person name="Dai N."/>
            <person name="Sheng W."/>
            <person name="Hou X."/>
            <person name="Wei L."/>
        </authorList>
    </citation>
    <scope>NUCLEOTIDE SEQUENCE</scope>
    <source>
        <strain evidence="2">3651</strain>
        <tissue evidence="2">Leaf</tissue>
    </source>
</reference>
<comment type="caution">
    <text evidence="2">The sequence shown here is derived from an EMBL/GenBank/DDBJ whole genome shotgun (WGS) entry which is preliminary data.</text>
</comment>
<proteinExistence type="predicted"/>
<feature type="compositionally biased region" description="Basic and acidic residues" evidence="1">
    <location>
        <begin position="53"/>
        <end position="64"/>
    </location>
</feature>
<sequence>MELSERFLEKIEADGQRSKVNKESKEWVAAGEAAGRQQMVWREEEDESSTDPCRPEKIKLESSKGQKGGDGGRRGIVPKLKAGFFEWSKGVDEESSGAAMVAGCDAAANGG</sequence>
<dbReference type="EMBL" id="JACGWO010000001">
    <property type="protein sequence ID" value="KAK4440509.1"/>
    <property type="molecule type" value="Genomic_DNA"/>
</dbReference>
<name>A0AAE2D090_9LAMI</name>
<dbReference type="AlphaFoldDB" id="A0AAE2D090"/>
<dbReference type="Proteomes" id="UP001293254">
    <property type="component" value="Unassembled WGS sequence"/>
</dbReference>
<organism evidence="2 3">
    <name type="scientific">Sesamum alatum</name>
    <dbReference type="NCBI Taxonomy" id="300844"/>
    <lineage>
        <taxon>Eukaryota</taxon>
        <taxon>Viridiplantae</taxon>
        <taxon>Streptophyta</taxon>
        <taxon>Embryophyta</taxon>
        <taxon>Tracheophyta</taxon>
        <taxon>Spermatophyta</taxon>
        <taxon>Magnoliopsida</taxon>
        <taxon>eudicotyledons</taxon>
        <taxon>Gunneridae</taxon>
        <taxon>Pentapetalae</taxon>
        <taxon>asterids</taxon>
        <taxon>lamiids</taxon>
        <taxon>Lamiales</taxon>
        <taxon>Pedaliaceae</taxon>
        <taxon>Sesamum</taxon>
    </lineage>
</organism>
<protein>
    <submittedName>
        <fullName evidence="2">Uncharacterized protein</fullName>
    </submittedName>
</protein>
<evidence type="ECO:0000256" key="1">
    <source>
        <dbReference type="SAM" id="MobiDB-lite"/>
    </source>
</evidence>
<gene>
    <name evidence="2" type="ORF">Salat_0385800</name>
</gene>
<evidence type="ECO:0000313" key="2">
    <source>
        <dbReference type="EMBL" id="KAK4440509.1"/>
    </source>
</evidence>
<accession>A0AAE2D090</accession>
<keyword evidence="3" id="KW-1185">Reference proteome</keyword>
<reference evidence="2" key="2">
    <citation type="journal article" date="2024" name="Plant">
        <title>Genomic evolution and insights into agronomic trait innovations of Sesamum species.</title>
        <authorList>
            <person name="Miao H."/>
            <person name="Wang L."/>
            <person name="Qu L."/>
            <person name="Liu H."/>
            <person name="Sun Y."/>
            <person name="Le M."/>
            <person name="Wang Q."/>
            <person name="Wei S."/>
            <person name="Zheng Y."/>
            <person name="Lin W."/>
            <person name="Duan Y."/>
            <person name="Cao H."/>
            <person name="Xiong S."/>
            <person name="Wang X."/>
            <person name="Wei L."/>
            <person name="Li C."/>
            <person name="Ma Q."/>
            <person name="Ju M."/>
            <person name="Zhao R."/>
            <person name="Li G."/>
            <person name="Mu C."/>
            <person name="Tian Q."/>
            <person name="Mei H."/>
            <person name="Zhang T."/>
            <person name="Gao T."/>
            <person name="Zhang H."/>
        </authorList>
    </citation>
    <scope>NUCLEOTIDE SEQUENCE</scope>
    <source>
        <strain evidence="2">3651</strain>
    </source>
</reference>
<feature type="compositionally biased region" description="Basic and acidic residues" evidence="1">
    <location>
        <begin position="13"/>
        <end position="26"/>
    </location>
</feature>
<feature type="region of interest" description="Disordered" evidence="1">
    <location>
        <begin position="13"/>
        <end position="75"/>
    </location>
</feature>